<dbReference type="InterPro" id="IPR029063">
    <property type="entry name" value="SAM-dependent_MTases_sf"/>
</dbReference>
<proteinExistence type="predicted"/>
<evidence type="ECO:0000313" key="2">
    <source>
        <dbReference type="Proteomes" id="UP000186817"/>
    </source>
</evidence>
<dbReference type="EMBL" id="LSRX01000370">
    <property type="protein sequence ID" value="OLP99218.1"/>
    <property type="molecule type" value="Genomic_DNA"/>
</dbReference>
<dbReference type="Gene3D" id="3.40.50.150">
    <property type="entry name" value="Vaccinia Virus protein VP39"/>
    <property type="match status" value="1"/>
</dbReference>
<dbReference type="AlphaFoldDB" id="A0A1Q9DVR4"/>
<dbReference type="OrthoDB" id="472525at2759"/>
<dbReference type="Proteomes" id="UP000186817">
    <property type="component" value="Unassembled WGS sequence"/>
</dbReference>
<name>A0A1Q9DVR4_SYMMI</name>
<organism evidence="1 2">
    <name type="scientific">Symbiodinium microadriaticum</name>
    <name type="common">Dinoflagellate</name>
    <name type="synonym">Zooxanthella microadriatica</name>
    <dbReference type="NCBI Taxonomy" id="2951"/>
    <lineage>
        <taxon>Eukaryota</taxon>
        <taxon>Sar</taxon>
        <taxon>Alveolata</taxon>
        <taxon>Dinophyceae</taxon>
        <taxon>Suessiales</taxon>
        <taxon>Symbiodiniaceae</taxon>
        <taxon>Symbiodinium</taxon>
    </lineage>
</organism>
<evidence type="ECO:0000313" key="1">
    <source>
        <dbReference type="EMBL" id="OLP99218.1"/>
    </source>
</evidence>
<accession>A0A1Q9DVR4</accession>
<protein>
    <submittedName>
        <fullName evidence="1">Putative DNA (Cytosine-5)-methyltransferase</fullName>
    </submittedName>
</protein>
<sequence length="503" mass="57611">MNHSVVILVTSLDADATTRPSICADIREWDYRTYPPGHFDLIWASPICTEFSRALTRRPRRLEDGDRLVLKTIEIIRYLRPRWWAVKNPRTGLLKSRPYMQALPYDDVSYCMYGFRYQKTTRIWNNLPWVPSQPICSKRSRCEAFRDGQTAQRRGSRHWPGQTRVKLFPTAEYTSTQPRDPIVPRVPCTGIFLGPSKSGKTVALISAILDQHMTGGGDSVFERIYIFSPSIEIDDAWKPVKGFIEQHMGVNTEREQVYFDKWDEGALRTIIQQQKKITRTTKELGFKKLYQILDVIDDFADQPELHRRTGDGALDTLFIRGRHMQISTWVSSQKLRLISAAVRVNMQFMCVWSGVAASPPNCMGGGFIALGTGTPEYIRAWGAKRLEAEDALLRQLPRLPDLQCAWLLLSFCARPAPSTRFLAPVCCVDCRGRLLDFQPAENEEKSVVFTSWKPSSLRASGWAVAACDESEQRQRFRRLKIVVALVQRPFLRRLQMAHEPTTP</sequence>
<dbReference type="GO" id="GO:0032259">
    <property type="term" value="P:methylation"/>
    <property type="evidence" value="ECO:0007669"/>
    <property type="project" value="UniProtKB-KW"/>
</dbReference>
<keyword evidence="2" id="KW-1185">Reference proteome</keyword>
<dbReference type="SUPFAM" id="SSF53335">
    <property type="entry name" value="S-adenosyl-L-methionine-dependent methyltransferases"/>
    <property type="match status" value="1"/>
</dbReference>
<gene>
    <name evidence="1" type="primary">FV3-083R</name>
    <name evidence="1" type="ORF">AK812_SmicGene18253</name>
</gene>
<comment type="caution">
    <text evidence="1">The sequence shown here is derived from an EMBL/GenBank/DDBJ whole genome shotgun (WGS) entry which is preliminary data.</text>
</comment>
<keyword evidence="1" id="KW-0489">Methyltransferase</keyword>
<dbReference type="GO" id="GO:0008168">
    <property type="term" value="F:methyltransferase activity"/>
    <property type="evidence" value="ECO:0007669"/>
    <property type="project" value="UniProtKB-KW"/>
</dbReference>
<keyword evidence="1" id="KW-0808">Transferase</keyword>
<reference evidence="1 2" key="1">
    <citation type="submission" date="2016-02" db="EMBL/GenBank/DDBJ databases">
        <title>Genome analysis of coral dinoflagellate symbionts highlights evolutionary adaptations to a symbiotic lifestyle.</title>
        <authorList>
            <person name="Aranda M."/>
            <person name="Li Y."/>
            <person name="Liew Y.J."/>
            <person name="Baumgarten S."/>
            <person name="Simakov O."/>
            <person name="Wilson M."/>
            <person name="Piel J."/>
            <person name="Ashoor H."/>
            <person name="Bougouffa S."/>
            <person name="Bajic V.B."/>
            <person name="Ryu T."/>
            <person name="Ravasi T."/>
            <person name="Bayer T."/>
            <person name="Micklem G."/>
            <person name="Kim H."/>
            <person name="Bhak J."/>
            <person name="Lajeunesse T.C."/>
            <person name="Voolstra C.R."/>
        </authorList>
    </citation>
    <scope>NUCLEOTIDE SEQUENCE [LARGE SCALE GENOMIC DNA]</scope>
    <source>
        <strain evidence="1 2">CCMP2467</strain>
    </source>
</reference>